<keyword evidence="4" id="KW-0433">Leucine-rich repeat</keyword>
<evidence type="ECO:0000313" key="16">
    <source>
        <dbReference type="Proteomes" id="UP001604336"/>
    </source>
</evidence>
<dbReference type="PANTHER" id="PTHR48063">
    <property type="entry name" value="LRR RECEPTOR-LIKE KINASE"/>
    <property type="match status" value="1"/>
</dbReference>
<evidence type="ECO:0000256" key="8">
    <source>
        <dbReference type="ARBA" id="ARBA00022989"/>
    </source>
</evidence>
<dbReference type="Pfam" id="PF00560">
    <property type="entry name" value="LRR_1"/>
    <property type="match status" value="9"/>
</dbReference>
<dbReference type="InterPro" id="IPR001611">
    <property type="entry name" value="Leu-rich_rpt"/>
</dbReference>
<dbReference type="FunFam" id="3.80.10.10:FF:000213">
    <property type="entry name" value="Tyrosine-sulfated glycopeptide receptor 1"/>
    <property type="match status" value="1"/>
</dbReference>
<dbReference type="Pfam" id="PF13855">
    <property type="entry name" value="LRR_8"/>
    <property type="match status" value="1"/>
</dbReference>
<dbReference type="FunFam" id="3.80.10.10:FF:000383">
    <property type="entry name" value="Leucine-rich repeat receptor protein kinase EMS1"/>
    <property type="match status" value="1"/>
</dbReference>
<evidence type="ECO:0000313" key="15">
    <source>
        <dbReference type="EMBL" id="KAL2540004.1"/>
    </source>
</evidence>
<name>A0ABD1VRL9_9LAMI</name>
<keyword evidence="10" id="KW-0325">Glycoprotein</keyword>
<evidence type="ECO:0000256" key="10">
    <source>
        <dbReference type="ARBA" id="ARBA00023180"/>
    </source>
</evidence>
<gene>
    <name evidence="15" type="ORF">Adt_00982</name>
</gene>
<sequence>MVLAGDSAGGNGLAETEEDYGEQEHVIVLLFSLRATCEHSVGTKDDIRCLEKERKALLKFKDELIDEYGQLSSWGNQKDKEECCKWSGVLCDNLTNHIIQLDLNGTSAPLEGNISVWLLEIQHLKHLDLSGNDFNYNRIPQFIGSLNRLQYLDLSNSYFSGEIPHHLGNLSELQFLGLSSYDGMLTSTNLDWLSRLHSLRYLNLGYVSLTMATNWLQTISKLIHLKVFDLSHCHLPTVLPPSPSTFNASNSLYQLDLFGNDLSSFSIFPWFVNFSSGLSYIDLSFNKLQGPIPDAIGNLLSLSYLSLIGNQLEGEIPISLGNLSSLSYLDLSYNQLIGTVPHLALSSSLTQLSLDHNMFNGTVTQSIGSLSKLEYLRLGSNHFEDIINESHFFNLSQLQVLDFSSNPGISFNLSSGWKPPFQLKDVFLSGCKVGPHFPTWLRTQTTLYKLIISNVGILDTFPDWLWGLSSNLYDLNVSHNNFHGVLPDLSSKFSTNFPNIDLSFNNFSGSLPILPPTAVSLVLSSNKFSGPVTNICNKTSCKWFYLDLSNNLLSGQLPDCLVNLPNLKFLKLAHNNFSGKFPLLNYLSSLHLQNNSFTGEILTSLRNCTSLTFIDLSRNKLTGKIPTWVGDTFSSLVFLSLRSNEFFGSIPSNLCHLAHLQVLDFSLNKISGAIPKCLNNLTAMIQEVDYESNESYFITKYMGGFESANVMWKRNEQEYKNTLQLVKLIDLSSNNLVGDIPAEITSLVTLVGLNLSRNNLSGILPANIGQLRSLDFLDLSRNHFSGGIPIGVSQLDQLGVLDLSYNNLSGKIPQNIHVETFGASAFEGNPYLCGLPLNKTCPGDEIAQDPNEEEDKLISGGFYITMVVGFVFGFWGVCGTLVFNNSWRIAFFKLWNSSMDWLFSLYNQPLVSGRGQNRLITRACILGKEKMVFLCWARPSPREQKTCIDKSGDFNYDRKYRGATVKPALILQQDGELSDSGFSVNHTRVLVGSGPETFEKGKSALQNWRHFGLNWAFVDPKTPIQPGVKFCVCVKELFPWLMMPLKVVYVNENRNPKKAVASFSFGSGTLAGHLLAGEERFSITLDENNKVWYEILSFSKPAHFLSIIGYPYVLFSQKHFAHASSLAMSQHLSS</sequence>
<dbReference type="GO" id="GO:0006952">
    <property type="term" value="P:defense response"/>
    <property type="evidence" value="ECO:0007669"/>
    <property type="project" value="UniProtKB-ARBA"/>
</dbReference>
<evidence type="ECO:0000259" key="13">
    <source>
        <dbReference type="Pfam" id="PF09348"/>
    </source>
</evidence>
<keyword evidence="9 11" id="KW-0472">Membrane</keyword>
<dbReference type="InterPro" id="IPR032675">
    <property type="entry name" value="LRR_dom_sf"/>
</dbReference>
<reference evidence="16" key="1">
    <citation type="submission" date="2024-07" db="EMBL/GenBank/DDBJ databases">
        <title>Two chromosome-level genome assemblies of Korean endemic species Abeliophyllum distichum and Forsythia ovata (Oleaceae).</title>
        <authorList>
            <person name="Jang H."/>
        </authorList>
    </citation>
    <scope>NUCLEOTIDE SEQUENCE [LARGE SCALE GENOMIC DNA]</scope>
</reference>
<dbReference type="Pfam" id="PF08263">
    <property type="entry name" value="LRRNT_2"/>
    <property type="match status" value="1"/>
</dbReference>
<evidence type="ECO:0000256" key="6">
    <source>
        <dbReference type="ARBA" id="ARBA00022729"/>
    </source>
</evidence>
<evidence type="ECO:0000259" key="12">
    <source>
        <dbReference type="Pfam" id="PF08263"/>
    </source>
</evidence>
<accession>A0ABD1VRL9</accession>
<comment type="similarity">
    <text evidence="2">Belongs to the RLP family.</text>
</comment>
<feature type="domain" description="DUF1990" evidence="13">
    <location>
        <begin position="980"/>
        <end position="1124"/>
    </location>
</feature>
<evidence type="ECO:0000256" key="9">
    <source>
        <dbReference type="ARBA" id="ARBA00023136"/>
    </source>
</evidence>
<evidence type="ECO:0000256" key="3">
    <source>
        <dbReference type="ARBA" id="ARBA00022475"/>
    </source>
</evidence>
<evidence type="ECO:0000256" key="5">
    <source>
        <dbReference type="ARBA" id="ARBA00022692"/>
    </source>
</evidence>
<dbReference type="InterPro" id="IPR013210">
    <property type="entry name" value="LRR_N_plant-typ"/>
</dbReference>
<dbReference type="SMART" id="SM00369">
    <property type="entry name" value="LRR_TYP"/>
    <property type="match status" value="7"/>
</dbReference>
<dbReference type="GO" id="GO:0005886">
    <property type="term" value="C:plasma membrane"/>
    <property type="evidence" value="ECO:0007669"/>
    <property type="project" value="UniProtKB-SubCell"/>
</dbReference>
<dbReference type="PANTHER" id="PTHR48063:SF101">
    <property type="entry name" value="LRR RECEPTOR-LIKE SERINE_THREONINE-PROTEIN KINASE FLS2"/>
    <property type="match status" value="1"/>
</dbReference>
<evidence type="ECO:0000256" key="7">
    <source>
        <dbReference type="ARBA" id="ARBA00022737"/>
    </source>
</evidence>
<comment type="subcellular location">
    <subcellularLocation>
        <location evidence="1">Cell membrane</location>
        <topology evidence="1">Single-pass type I membrane protein</topology>
    </subcellularLocation>
</comment>
<dbReference type="AlphaFoldDB" id="A0ABD1VRL9"/>
<proteinExistence type="inferred from homology"/>
<evidence type="ECO:0000256" key="4">
    <source>
        <dbReference type="ARBA" id="ARBA00022614"/>
    </source>
</evidence>
<evidence type="ECO:0000256" key="11">
    <source>
        <dbReference type="SAM" id="Phobius"/>
    </source>
</evidence>
<dbReference type="Gene3D" id="3.80.10.10">
    <property type="entry name" value="Ribonuclease Inhibitor"/>
    <property type="match status" value="5"/>
</dbReference>
<feature type="domain" description="Disease resistance R13L4/SHOC-2-like LRR" evidence="14">
    <location>
        <begin position="279"/>
        <end position="452"/>
    </location>
</feature>
<feature type="transmembrane region" description="Helical" evidence="11">
    <location>
        <begin position="860"/>
        <end position="883"/>
    </location>
</feature>
<keyword evidence="6" id="KW-0732">Signal</keyword>
<keyword evidence="7" id="KW-0677">Repeat</keyword>
<keyword evidence="5 11" id="KW-0812">Transmembrane</keyword>
<dbReference type="EMBL" id="JBFOLK010000001">
    <property type="protein sequence ID" value="KAL2540004.1"/>
    <property type="molecule type" value="Genomic_DNA"/>
</dbReference>
<dbReference type="Proteomes" id="UP001604336">
    <property type="component" value="Unassembled WGS sequence"/>
</dbReference>
<dbReference type="Pfam" id="PF23598">
    <property type="entry name" value="LRR_14"/>
    <property type="match status" value="1"/>
</dbReference>
<dbReference type="GO" id="GO:0051707">
    <property type="term" value="P:response to other organism"/>
    <property type="evidence" value="ECO:0007669"/>
    <property type="project" value="UniProtKB-ARBA"/>
</dbReference>
<evidence type="ECO:0000256" key="1">
    <source>
        <dbReference type="ARBA" id="ARBA00004251"/>
    </source>
</evidence>
<dbReference type="InterPro" id="IPR055414">
    <property type="entry name" value="LRR_R13L4/SHOC2-like"/>
</dbReference>
<dbReference type="InterPro" id="IPR018960">
    <property type="entry name" value="DUF1990"/>
</dbReference>
<keyword evidence="3" id="KW-1003">Cell membrane</keyword>
<evidence type="ECO:0000256" key="2">
    <source>
        <dbReference type="ARBA" id="ARBA00009592"/>
    </source>
</evidence>
<feature type="domain" description="Leucine-rich repeat-containing N-terminal plant-type" evidence="12">
    <location>
        <begin position="51"/>
        <end position="92"/>
    </location>
</feature>
<keyword evidence="16" id="KW-1185">Reference proteome</keyword>
<dbReference type="InterPro" id="IPR003591">
    <property type="entry name" value="Leu-rich_rpt_typical-subtyp"/>
</dbReference>
<dbReference type="InterPro" id="IPR046956">
    <property type="entry name" value="RLP23-like"/>
</dbReference>
<organism evidence="15 16">
    <name type="scientific">Abeliophyllum distichum</name>
    <dbReference type="NCBI Taxonomy" id="126358"/>
    <lineage>
        <taxon>Eukaryota</taxon>
        <taxon>Viridiplantae</taxon>
        <taxon>Streptophyta</taxon>
        <taxon>Embryophyta</taxon>
        <taxon>Tracheophyta</taxon>
        <taxon>Spermatophyta</taxon>
        <taxon>Magnoliopsida</taxon>
        <taxon>eudicotyledons</taxon>
        <taxon>Gunneridae</taxon>
        <taxon>Pentapetalae</taxon>
        <taxon>asterids</taxon>
        <taxon>lamiids</taxon>
        <taxon>Lamiales</taxon>
        <taxon>Oleaceae</taxon>
        <taxon>Forsythieae</taxon>
        <taxon>Abeliophyllum</taxon>
    </lineage>
</organism>
<comment type="caution">
    <text evidence="15">The sequence shown here is derived from an EMBL/GenBank/DDBJ whole genome shotgun (WGS) entry which is preliminary data.</text>
</comment>
<dbReference type="Pfam" id="PF09348">
    <property type="entry name" value="DUF1990"/>
    <property type="match status" value="1"/>
</dbReference>
<dbReference type="SUPFAM" id="SSF52058">
    <property type="entry name" value="L domain-like"/>
    <property type="match status" value="3"/>
</dbReference>
<protein>
    <submittedName>
        <fullName evidence="15">Disease resistance family protein/LRR family protein</fullName>
    </submittedName>
</protein>
<evidence type="ECO:0000259" key="14">
    <source>
        <dbReference type="Pfam" id="PF23598"/>
    </source>
</evidence>
<keyword evidence="8 11" id="KW-1133">Transmembrane helix</keyword>